<name>A0ABS0FS94_PSELU</name>
<dbReference type="Proteomes" id="UP000626180">
    <property type="component" value="Unassembled WGS sequence"/>
</dbReference>
<keyword evidence="1" id="KW-1133">Transmembrane helix</keyword>
<gene>
    <name evidence="2" type="ORF">IRZ65_21285</name>
</gene>
<evidence type="ECO:0000313" key="2">
    <source>
        <dbReference type="EMBL" id="MBF8643206.1"/>
    </source>
</evidence>
<dbReference type="EMBL" id="JADMCD010000014">
    <property type="protein sequence ID" value="MBF8643206.1"/>
    <property type="molecule type" value="Genomic_DNA"/>
</dbReference>
<evidence type="ECO:0000313" key="3">
    <source>
        <dbReference type="Proteomes" id="UP000626180"/>
    </source>
</evidence>
<reference evidence="2 3" key="1">
    <citation type="submission" date="2020-10" db="EMBL/GenBank/DDBJ databases">
        <title>Genome sequences of Pseudomonas isolates.</title>
        <authorList>
            <person name="Wessels L."/>
            <person name="Reich F."/>
            <person name="Hammerl J."/>
        </authorList>
    </citation>
    <scope>NUCLEOTIDE SEQUENCE [LARGE SCALE GENOMIC DNA]</scope>
    <source>
        <strain evidence="2 3">20-MO00624-0</strain>
    </source>
</reference>
<evidence type="ECO:0000256" key="1">
    <source>
        <dbReference type="SAM" id="Phobius"/>
    </source>
</evidence>
<accession>A0ABS0FS94</accession>
<organism evidence="2 3">
    <name type="scientific">Pseudomonas luteola</name>
    <dbReference type="NCBI Taxonomy" id="47886"/>
    <lineage>
        <taxon>Bacteria</taxon>
        <taxon>Pseudomonadati</taxon>
        <taxon>Pseudomonadota</taxon>
        <taxon>Gammaproteobacteria</taxon>
        <taxon>Pseudomonadales</taxon>
        <taxon>Pseudomonadaceae</taxon>
        <taxon>Pseudomonas</taxon>
    </lineage>
</organism>
<protein>
    <submittedName>
        <fullName evidence="2">Uncharacterized protein</fullName>
    </submittedName>
</protein>
<keyword evidence="1" id="KW-0812">Transmembrane</keyword>
<dbReference type="RefSeq" id="WP_010799433.1">
    <property type="nucleotide sequence ID" value="NZ_JADMCD010000014.1"/>
</dbReference>
<proteinExistence type="predicted"/>
<keyword evidence="1" id="KW-0472">Membrane</keyword>
<feature type="transmembrane region" description="Helical" evidence="1">
    <location>
        <begin position="16"/>
        <end position="33"/>
    </location>
</feature>
<keyword evidence="3" id="KW-1185">Reference proteome</keyword>
<feature type="transmembrane region" description="Helical" evidence="1">
    <location>
        <begin position="40"/>
        <end position="60"/>
    </location>
</feature>
<feature type="transmembrane region" description="Helical" evidence="1">
    <location>
        <begin position="66"/>
        <end position="85"/>
    </location>
</feature>
<comment type="caution">
    <text evidence="2">The sequence shown here is derived from an EMBL/GenBank/DDBJ whole genome shotgun (WGS) entry which is preliminary data.</text>
</comment>
<sequence>MNLFGVEIKHPSPKELGLATFIIMMFLVFSLLNGERADSLFPSLAAVSAGVISASFGISLGKGWRAWVLLLVITSISYTVVWMLTEHGVR</sequence>